<evidence type="ECO:0000313" key="16">
    <source>
        <dbReference type="EMBL" id="QDH69911.1"/>
    </source>
</evidence>
<dbReference type="Gene3D" id="1.10.3810.10">
    <property type="entry name" value="Biosynthetic peptidoglycan transglycosylase-like"/>
    <property type="match status" value="1"/>
</dbReference>
<dbReference type="AlphaFoldDB" id="A0A514BRB1"/>
<dbReference type="GO" id="GO:0004180">
    <property type="term" value="F:carboxypeptidase activity"/>
    <property type="evidence" value="ECO:0007669"/>
    <property type="project" value="UniProtKB-KW"/>
</dbReference>
<evidence type="ECO:0000256" key="4">
    <source>
        <dbReference type="ARBA" id="ARBA00022645"/>
    </source>
</evidence>
<evidence type="ECO:0000256" key="1">
    <source>
        <dbReference type="ARBA" id="ARBA00004752"/>
    </source>
</evidence>
<comment type="pathway">
    <text evidence="1">Cell wall biogenesis; peptidoglycan biosynthesis.</text>
</comment>
<dbReference type="GO" id="GO:0006508">
    <property type="term" value="P:proteolysis"/>
    <property type="evidence" value="ECO:0007669"/>
    <property type="project" value="UniProtKB-KW"/>
</dbReference>
<keyword evidence="12" id="KW-1133">Transmembrane helix</keyword>
<dbReference type="InterPro" id="IPR012338">
    <property type="entry name" value="Beta-lactam/transpept-like"/>
</dbReference>
<proteinExistence type="inferred from homology"/>
<evidence type="ECO:0000256" key="12">
    <source>
        <dbReference type="SAM" id="Phobius"/>
    </source>
</evidence>
<evidence type="ECO:0000256" key="6">
    <source>
        <dbReference type="ARBA" id="ARBA00022676"/>
    </source>
</evidence>
<protein>
    <recommendedName>
        <fullName evidence="10">peptidoglycan glycosyltransferase</fullName>
        <ecNumber evidence="10">2.4.99.28</ecNumber>
    </recommendedName>
</protein>
<keyword evidence="9" id="KW-0511">Multifunctional enzyme</keyword>
<dbReference type="PANTHER" id="PTHR32282">
    <property type="entry name" value="BINDING PROTEIN TRANSPEPTIDASE, PUTATIVE-RELATED"/>
    <property type="match status" value="1"/>
</dbReference>
<comment type="similarity">
    <text evidence="3">In the N-terminal section; belongs to the glycosyltransferase 51 family.</text>
</comment>
<comment type="catalytic activity">
    <reaction evidence="11">
        <text>[GlcNAc-(1-&gt;4)-Mur2Ac(oyl-L-Ala-gamma-D-Glu-L-Lys-D-Ala-D-Ala)](n)-di-trans,octa-cis-undecaprenyl diphosphate + beta-D-GlcNAc-(1-&gt;4)-Mur2Ac(oyl-L-Ala-gamma-D-Glu-L-Lys-D-Ala-D-Ala)-di-trans,octa-cis-undecaprenyl diphosphate = [GlcNAc-(1-&gt;4)-Mur2Ac(oyl-L-Ala-gamma-D-Glu-L-Lys-D-Ala-D-Ala)](n+1)-di-trans,octa-cis-undecaprenyl diphosphate + di-trans,octa-cis-undecaprenyl diphosphate + H(+)</text>
        <dbReference type="Rhea" id="RHEA:23708"/>
        <dbReference type="Rhea" id="RHEA-COMP:9602"/>
        <dbReference type="Rhea" id="RHEA-COMP:9603"/>
        <dbReference type="ChEBI" id="CHEBI:15378"/>
        <dbReference type="ChEBI" id="CHEBI:58405"/>
        <dbReference type="ChEBI" id="CHEBI:60033"/>
        <dbReference type="ChEBI" id="CHEBI:78435"/>
        <dbReference type="EC" id="2.4.99.28"/>
    </reaction>
</comment>
<dbReference type="Pfam" id="PF06832">
    <property type="entry name" value="BiPBP_C"/>
    <property type="match status" value="1"/>
</dbReference>
<dbReference type="InterPro" id="IPR036950">
    <property type="entry name" value="PBP_transglycosylase"/>
</dbReference>
<dbReference type="EMBL" id="CP041242">
    <property type="protein sequence ID" value="QDH69911.1"/>
    <property type="molecule type" value="Genomic_DNA"/>
</dbReference>
<dbReference type="UniPathway" id="UPA00219"/>
<dbReference type="Pfam" id="PF00905">
    <property type="entry name" value="Transpeptidase"/>
    <property type="match status" value="1"/>
</dbReference>
<evidence type="ECO:0000256" key="11">
    <source>
        <dbReference type="ARBA" id="ARBA00049902"/>
    </source>
</evidence>
<dbReference type="OrthoDB" id="9766909at2"/>
<evidence type="ECO:0000259" key="13">
    <source>
        <dbReference type="Pfam" id="PF00905"/>
    </source>
</evidence>
<keyword evidence="6" id="KW-0328">Glycosyltransferase</keyword>
<evidence type="ECO:0000256" key="5">
    <source>
        <dbReference type="ARBA" id="ARBA00022670"/>
    </source>
</evidence>
<dbReference type="FunFam" id="3.40.710.10:FF:000021">
    <property type="entry name" value="Penicillin-binding protein 1C"/>
    <property type="match status" value="1"/>
</dbReference>
<keyword evidence="12" id="KW-0472">Membrane</keyword>
<dbReference type="SUPFAM" id="SSF53955">
    <property type="entry name" value="Lysozyme-like"/>
    <property type="match status" value="1"/>
</dbReference>
<gene>
    <name evidence="16" type="primary">pbpC</name>
    <name evidence="16" type="ORF">FKV23_07260</name>
</gene>
<dbReference type="PANTHER" id="PTHR32282:SF15">
    <property type="entry name" value="PENICILLIN-BINDING PROTEIN 1C"/>
    <property type="match status" value="1"/>
</dbReference>
<dbReference type="NCBIfam" id="TIGR02073">
    <property type="entry name" value="PBP_1c"/>
    <property type="match status" value="1"/>
</dbReference>
<dbReference type="GO" id="GO:0030288">
    <property type="term" value="C:outer membrane-bounded periplasmic space"/>
    <property type="evidence" value="ECO:0007669"/>
    <property type="project" value="TreeGrafter"/>
</dbReference>
<dbReference type="Proteomes" id="UP000317199">
    <property type="component" value="Chromosome"/>
</dbReference>
<dbReference type="GO" id="GO:0009252">
    <property type="term" value="P:peptidoglycan biosynthetic process"/>
    <property type="evidence" value="ECO:0007669"/>
    <property type="project" value="UniProtKB-UniPathway"/>
</dbReference>
<feature type="domain" description="Glycosyl transferase family 51" evidence="14">
    <location>
        <begin position="81"/>
        <end position="257"/>
    </location>
</feature>
<dbReference type="Pfam" id="PF00912">
    <property type="entry name" value="Transgly"/>
    <property type="match status" value="1"/>
</dbReference>
<dbReference type="InterPro" id="IPR011815">
    <property type="entry name" value="PBP_1c"/>
</dbReference>
<feature type="domain" description="Penicillin-binding protein transpeptidase" evidence="13">
    <location>
        <begin position="335"/>
        <end position="552"/>
    </location>
</feature>
<dbReference type="InterPro" id="IPR050396">
    <property type="entry name" value="Glycosyltr_51/Transpeptidase"/>
</dbReference>
<dbReference type="SUPFAM" id="SSF56601">
    <property type="entry name" value="beta-lactamase/transpeptidase-like"/>
    <property type="match status" value="1"/>
</dbReference>
<dbReference type="Gene3D" id="3.40.710.10">
    <property type="entry name" value="DD-peptidase/beta-lactamase superfamily"/>
    <property type="match status" value="1"/>
</dbReference>
<evidence type="ECO:0000313" key="17">
    <source>
        <dbReference type="Proteomes" id="UP000317199"/>
    </source>
</evidence>
<reference evidence="16 17" key="1">
    <citation type="submission" date="2019-06" db="EMBL/GenBank/DDBJ databases">
        <title>Lysobacter alkalisoli sp. nov. isolated from saline-alkali soil.</title>
        <authorList>
            <person name="Sun J.-Q."/>
            <person name="Xu L."/>
        </authorList>
    </citation>
    <scope>NUCLEOTIDE SEQUENCE [LARGE SCALE GENOMIC DNA]</scope>
    <source>
        <strain evidence="16 17">SJ-36</strain>
    </source>
</reference>
<dbReference type="KEGG" id="lyj:FKV23_07260"/>
<accession>A0A514BRB1</accession>
<dbReference type="InterPro" id="IPR023346">
    <property type="entry name" value="Lysozyme-like_dom_sf"/>
</dbReference>
<dbReference type="InterPro" id="IPR001264">
    <property type="entry name" value="Glyco_trans_51"/>
</dbReference>
<evidence type="ECO:0000256" key="10">
    <source>
        <dbReference type="ARBA" id="ARBA00044770"/>
    </source>
</evidence>
<evidence type="ECO:0000256" key="9">
    <source>
        <dbReference type="ARBA" id="ARBA00023268"/>
    </source>
</evidence>
<keyword evidence="17" id="KW-1185">Reference proteome</keyword>
<dbReference type="InterPro" id="IPR001460">
    <property type="entry name" value="PCN-bd_Tpept"/>
</dbReference>
<dbReference type="GO" id="GO:0008955">
    <property type="term" value="F:peptidoglycan glycosyltransferase activity"/>
    <property type="evidence" value="ECO:0007669"/>
    <property type="project" value="UniProtKB-EC"/>
</dbReference>
<dbReference type="EC" id="2.4.99.28" evidence="10"/>
<evidence type="ECO:0000256" key="7">
    <source>
        <dbReference type="ARBA" id="ARBA00022679"/>
    </source>
</evidence>
<organism evidence="16 17">
    <name type="scientific">Marilutibacter alkalisoli</name>
    <dbReference type="NCBI Taxonomy" id="2591633"/>
    <lineage>
        <taxon>Bacteria</taxon>
        <taxon>Pseudomonadati</taxon>
        <taxon>Pseudomonadota</taxon>
        <taxon>Gammaproteobacteria</taxon>
        <taxon>Lysobacterales</taxon>
        <taxon>Lysobacteraceae</taxon>
        <taxon>Marilutibacter</taxon>
    </lineage>
</organism>
<keyword evidence="12" id="KW-0812">Transmembrane</keyword>
<keyword evidence="4" id="KW-0121">Carboxypeptidase</keyword>
<evidence type="ECO:0000256" key="3">
    <source>
        <dbReference type="ARBA" id="ARBA00007739"/>
    </source>
</evidence>
<comment type="similarity">
    <text evidence="2">In the C-terminal section; belongs to the transpeptidase family.</text>
</comment>
<name>A0A514BRB1_9GAMM</name>
<feature type="transmembrane region" description="Helical" evidence="12">
    <location>
        <begin position="41"/>
        <end position="61"/>
    </location>
</feature>
<keyword evidence="5" id="KW-0645">Protease</keyword>
<feature type="domain" description="Penicillin-binding C-terminal" evidence="15">
    <location>
        <begin position="725"/>
        <end position="809"/>
    </location>
</feature>
<evidence type="ECO:0000256" key="8">
    <source>
        <dbReference type="ARBA" id="ARBA00022801"/>
    </source>
</evidence>
<dbReference type="InterPro" id="IPR009647">
    <property type="entry name" value="PBP_C"/>
</dbReference>
<keyword evidence="8" id="KW-0378">Hydrolase</keyword>
<evidence type="ECO:0000256" key="2">
    <source>
        <dbReference type="ARBA" id="ARBA00007090"/>
    </source>
</evidence>
<keyword evidence="7" id="KW-0808">Transferase</keyword>
<evidence type="ECO:0000259" key="15">
    <source>
        <dbReference type="Pfam" id="PF06832"/>
    </source>
</evidence>
<evidence type="ECO:0000259" key="14">
    <source>
        <dbReference type="Pfam" id="PF00912"/>
    </source>
</evidence>
<sequence>MSRREEASIERLQQHMTIKTPSTGTLATTGLSRWRRRCLKATFAALLLLIVAMLLDLAFPLPLPDGRDTGAVVVAADGTPLRAFADSEGIWRYPVEVEEVSPLYIDALLGYEDRWFNRHPGFNPVSLLRAGWQWLRHGRVVSGGSTLTMQVARILDPPAGGSRTPWAKTRQILRALQLEARLSKRQILTLYLNHAPFGGTIEGVEAASWAYLGKSSSHLSHAEAALLAVLPQAPSRLRPDREPEVAQISRDKVLERMATLGTWSRAEVDDARIETVVSRSLEPPRHAALLARRLRHAYRHERQIDTTLDIDLQRTLEDRVARYFSDLPERTSAALLVIDNATMEARAYVGSVEFGDAARLGHVDMVRAWRSPGSTLKPFLYGLAIDDGLIHSESLLVDAPQAFGDYRPGNFDAAFNGPVGVATALRLSLNVPAVDVLDRVGPTRFSARLAHAGIELQWPRGASPNLAMILGGTGARLEDLVGTYAALNRDGLAGRVRYRPEDPVAERRLLSPGAAWIVREILENNPRPGTTDSFDASGRARVAWKTGTSFGFRDAWALGSTRSYTVGVWVGRPDGTPLPGQYGAITALPLLFEVINTLPARRGDAAASPTPAEVVQIDICWPLGLPPDSNAPALCQQRREAWALKDMLPPTFAERGARLWNAGIARFEVDARTGERLSAECSRPHVRKPAQVARWPALASPWLTRAQREASRLPPLAADCVADGREGGEALRIEGINDRTTLAVPPGGKRELRLFVRAVGSEARIRWLLDGRLIGESQGSGRFEHDFSRAGTHTLTALADTGAWASIDFRVMP</sequence>
<dbReference type="GO" id="GO:0008658">
    <property type="term" value="F:penicillin binding"/>
    <property type="evidence" value="ECO:0007669"/>
    <property type="project" value="InterPro"/>
</dbReference>